<evidence type="ECO:0000256" key="3">
    <source>
        <dbReference type="ARBA" id="ARBA00022538"/>
    </source>
</evidence>
<keyword evidence="10 12" id="KW-0472">Membrane</keyword>
<feature type="domain" description="Ion transport" evidence="13">
    <location>
        <begin position="24"/>
        <end position="246"/>
    </location>
</feature>
<dbReference type="KEGG" id="als:DJ013_09045"/>
<evidence type="ECO:0000256" key="8">
    <source>
        <dbReference type="ARBA" id="ARBA00022989"/>
    </source>
</evidence>
<dbReference type="OrthoDB" id="9799090at2"/>
<name>A0A2Z4GB53_9BACT</name>
<proteinExistence type="predicted"/>
<evidence type="ECO:0000256" key="9">
    <source>
        <dbReference type="ARBA" id="ARBA00023065"/>
    </source>
</evidence>
<evidence type="ECO:0000256" key="11">
    <source>
        <dbReference type="ARBA" id="ARBA00023303"/>
    </source>
</evidence>
<evidence type="ECO:0000256" key="4">
    <source>
        <dbReference type="ARBA" id="ARBA00022692"/>
    </source>
</evidence>
<sequence>MLTLRKRTYDILEIKFQRKRGLSFIVNIALSVLIFLNTVAIILNTVPSIGNQFRRFFLDFELFSVSIFSIEYILRVWSSVEKAEYRHPFWGRIKFIFSPWGIIDFLAIFPFYFSFFRTDLGFVKILRLLRIFRLFRVSRYFHALRVIQNVLRDKKEELLLSVSFIIFLLLISSSLAFYIEQEAQPEAFSSIPASLWWGVNAMTTVGYGDMHPITPLGKVLGGLMAILGVSIFALPTGILASGFAEQIRGKRRSNEKVHCPICEHDFYLAESHKHK</sequence>
<keyword evidence="15" id="KW-1185">Reference proteome</keyword>
<keyword evidence="3" id="KW-0633">Potassium transport</keyword>
<accession>A0A2Z4GB53</accession>
<evidence type="ECO:0000256" key="2">
    <source>
        <dbReference type="ARBA" id="ARBA00022448"/>
    </source>
</evidence>
<evidence type="ECO:0000256" key="5">
    <source>
        <dbReference type="ARBA" id="ARBA00022826"/>
    </source>
</evidence>
<dbReference type="Pfam" id="PF00520">
    <property type="entry name" value="Ion_trans"/>
    <property type="match status" value="1"/>
</dbReference>
<dbReference type="InterPro" id="IPR027359">
    <property type="entry name" value="Volt_channel_dom_sf"/>
</dbReference>
<keyword evidence="9" id="KW-0406">Ion transport</keyword>
<evidence type="ECO:0000256" key="6">
    <source>
        <dbReference type="ARBA" id="ARBA00022882"/>
    </source>
</evidence>
<feature type="transmembrane region" description="Helical" evidence="12">
    <location>
        <begin position="95"/>
        <end position="115"/>
    </location>
</feature>
<dbReference type="PRINTS" id="PR00169">
    <property type="entry name" value="KCHANNEL"/>
</dbReference>
<evidence type="ECO:0000256" key="1">
    <source>
        <dbReference type="ARBA" id="ARBA00004141"/>
    </source>
</evidence>
<dbReference type="AlphaFoldDB" id="A0A2Z4GB53"/>
<dbReference type="PANTHER" id="PTHR11537:SF254">
    <property type="entry name" value="POTASSIUM VOLTAGE-GATED CHANNEL PROTEIN SHAB"/>
    <property type="match status" value="1"/>
</dbReference>
<reference evidence="14 15" key="1">
    <citation type="submission" date="2018-05" db="EMBL/GenBank/DDBJ databases">
        <title>Complete genome sequence of Arcticibacterium luteifluviistationis SM1504T, a cytophagaceae bacterium isolated from Arctic surface seawater.</title>
        <authorList>
            <person name="Li Y."/>
            <person name="Qin Q.-L."/>
        </authorList>
    </citation>
    <scope>NUCLEOTIDE SEQUENCE [LARGE SCALE GENOMIC DNA]</scope>
    <source>
        <strain evidence="14 15">SM1504</strain>
    </source>
</reference>
<dbReference type="GO" id="GO:0005249">
    <property type="term" value="F:voltage-gated potassium channel activity"/>
    <property type="evidence" value="ECO:0007669"/>
    <property type="project" value="InterPro"/>
</dbReference>
<dbReference type="FunFam" id="1.10.287.70:FF:000028">
    <property type="entry name" value="potassium voltage-gated channel subfamily D member 3"/>
    <property type="match status" value="1"/>
</dbReference>
<evidence type="ECO:0000313" key="15">
    <source>
        <dbReference type="Proteomes" id="UP000249873"/>
    </source>
</evidence>
<dbReference type="SUPFAM" id="SSF81324">
    <property type="entry name" value="Voltage-gated potassium channels"/>
    <property type="match status" value="1"/>
</dbReference>
<keyword evidence="11 14" id="KW-0407">Ion channel</keyword>
<dbReference type="EMBL" id="CP029480">
    <property type="protein sequence ID" value="AWV98308.1"/>
    <property type="molecule type" value="Genomic_DNA"/>
</dbReference>
<keyword evidence="5" id="KW-0631">Potassium channel</keyword>
<dbReference type="Proteomes" id="UP000249873">
    <property type="component" value="Chromosome"/>
</dbReference>
<feature type="transmembrane region" description="Helical" evidence="12">
    <location>
        <begin position="158"/>
        <end position="179"/>
    </location>
</feature>
<gene>
    <name evidence="14" type="ORF">DJ013_09045</name>
</gene>
<comment type="subcellular location">
    <subcellularLocation>
        <location evidence="1">Membrane</location>
        <topology evidence="1">Multi-pass membrane protein</topology>
    </subcellularLocation>
</comment>
<keyword evidence="4 12" id="KW-0812">Transmembrane</keyword>
<dbReference type="GO" id="GO:0001508">
    <property type="term" value="P:action potential"/>
    <property type="evidence" value="ECO:0007669"/>
    <property type="project" value="TreeGrafter"/>
</dbReference>
<protein>
    <submittedName>
        <fullName evidence="14">Potassium channel protein</fullName>
    </submittedName>
</protein>
<evidence type="ECO:0000313" key="14">
    <source>
        <dbReference type="EMBL" id="AWV98308.1"/>
    </source>
</evidence>
<dbReference type="InterPro" id="IPR028325">
    <property type="entry name" value="VG_K_chnl"/>
</dbReference>
<dbReference type="Gene3D" id="1.20.120.350">
    <property type="entry name" value="Voltage-gated potassium channels. Chain C"/>
    <property type="match status" value="1"/>
</dbReference>
<dbReference type="Gene3D" id="1.10.287.70">
    <property type="match status" value="1"/>
</dbReference>
<dbReference type="InterPro" id="IPR005821">
    <property type="entry name" value="Ion_trans_dom"/>
</dbReference>
<evidence type="ECO:0000256" key="10">
    <source>
        <dbReference type="ARBA" id="ARBA00023136"/>
    </source>
</evidence>
<evidence type="ECO:0000256" key="12">
    <source>
        <dbReference type="SAM" id="Phobius"/>
    </source>
</evidence>
<keyword evidence="7" id="KW-0630">Potassium</keyword>
<dbReference type="PANTHER" id="PTHR11537">
    <property type="entry name" value="VOLTAGE-GATED POTASSIUM CHANNEL"/>
    <property type="match status" value="1"/>
</dbReference>
<organism evidence="14 15">
    <name type="scientific">Arcticibacterium luteifluviistationis</name>
    <dbReference type="NCBI Taxonomy" id="1784714"/>
    <lineage>
        <taxon>Bacteria</taxon>
        <taxon>Pseudomonadati</taxon>
        <taxon>Bacteroidota</taxon>
        <taxon>Cytophagia</taxon>
        <taxon>Cytophagales</taxon>
        <taxon>Leadbetterellaceae</taxon>
        <taxon>Arcticibacterium</taxon>
    </lineage>
</organism>
<feature type="transmembrane region" description="Helical" evidence="12">
    <location>
        <begin position="219"/>
        <end position="244"/>
    </location>
</feature>
<keyword evidence="8 12" id="KW-1133">Transmembrane helix</keyword>
<dbReference type="GO" id="GO:0008076">
    <property type="term" value="C:voltage-gated potassium channel complex"/>
    <property type="evidence" value="ECO:0007669"/>
    <property type="project" value="InterPro"/>
</dbReference>
<keyword evidence="2" id="KW-0813">Transport</keyword>
<feature type="transmembrane region" description="Helical" evidence="12">
    <location>
        <begin position="21"/>
        <end position="43"/>
    </location>
</feature>
<evidence type="ECO:0000256" key="7">
    <source>
        <dbReference type="ARBA" id="ARBA00022958"/>
    </source>
</evidence>
<keyword evidence="6" id="KW-0851">Voltage-gated channel</keyword>
<evidence type="ECO:0000259" key="13">
    <source>
        <dbReference type="Pfam" id="PF00520"/>
    </source>
</evidence>